<protein>
    <submittedName>
        <fullName evidence="1">Uncharacterized protein</fullName>
    </submittedName>
</protein>
<dbReference type="HOGENOM" id="CLU_543823_0_0_14"/>
<evidence type="ECO:0000313" key="1">
    <source>
        <dbReference type="EMBL" id="CAL59262.1"/>
    </source>
</evidence>
<organism evidence="1 2">
    <name type="scientific">Mycoplasmopsis agalactiae (strain NCTC 10123 / CIP 59.7 / PG2)</name>
    <name type="common">Mycoplasma agalactiae</name>
    <dbReference type="NCBI Taxonomy" id="347257"/>
    <lineage>
        <taxon>Bacteria</taxon>
        <taxon>Bacillati</taxon>
        <taxon>Mycoplasmatota</taxon>
        <taxon>Mycoplasmoidales</taxon>
        <taxon>Metamycoplasmataceae</taxon>
        <taxon>Mycoplasmopsis</taxon>
    </lineage>
</organism>
<proteinExistence type="predicted"/>
<dbReference type="KEGG" id="maa:MAG5620"/>
<dbReference type="NCBIfam" id="NF045968">
    <property type="entry name" value="mutase_MAG5620"/>
    <property type="match status" value="1"/>
</dbReference>
<keyword evidence="2" id="KW-1185">Reference proteome</keyword>
<dbReference type="AlphaFoldDB" id="A5IZ03"/>
<sequence length="501" mass="59398">MISDLNNKILMSITGNSLILKSTTKEQISEQTCSLVFEHICSILDNNSEQKILLSFQGDLKHYKIVKYIKNIPVKNFKVYSYDSHIGTDFSTDEIACHKHKIDYVVKFIISKTSKFISIVIYDYKTRFYVKKDILEKVHDSFCSNKKLESVDNDLNYEAELLNVDHLISAQASKEEILKAFFNVRPRYKSRSLVLVNNDYSLLLCSQLFSNYDTSFKVKKSKISNNKSRKFFDTFKNLLPKLKNYQSIIYIDNYSNLATDFLIDYKLKNLSLDQVVLLYLDFLVEELKRSNQVNIKKLFVVIPPNASSQIIELIKQYKMRYFYYNSDTIEELLNDENCLFTYSFEKINANPRYSKIHNNYYFLICLVWMLNIYRNRNNLLSFKYNSLKENFGSIHVIKKYKKIEFANLNNLVSIIENKYLESKLFNKIVIFKSWCENNYAILKLYSDNSKNSVSIYYDSEKENIVFEYHIFSEDLKQNVSWKFQYFKMALWINKVIKSLKS</sequence>
<reference evidence="2" key="1">
    <citation type="journal article" date="2007" name="PLoS Genet.">
        <title>Being pathogenic, plastic, and sexual while living with a nearly minimal bacterial genome.</title>
        <authorList>
            <person name="Sirand-Pugnet P."/>
            <person name="Lartigue C."/>
            <person name="Marenda M."/>
            <person name="Jacob D."/>
            <person name="Barre A."/>
            <person name="Barbe V."/>
            <person name="Schenowitz C."/>
            <person name="Mangenot S."/>
            <person name="Couloux A."/>
            <person name="Segurens B."/>
            <person name="de Daruvar A."/>
            <person name="Blanchard A."/>
            <person name="Citti C."/>
        </authorList>
    </citation>
    <scope>NUCLEOTIDE SEQUENCE [LARGE SCALE GENOMIC DNA]</scope>
    <source>
        <strain evidence="2">PG2</strain>
    </source>
</reference>
<dbReference type="STRING" id="347257.MAG5620"/>
<evidence type="ECO:0000313" key="2">
    <source>
        <dbReference type="Proteomes" id="UP000007065"/>
    </source>
</evidence>
<gene>
    <name evidence="1" type="ordered locus">MAG5620</name>
</gene>
<accession>A5IZ03</accession>
<dbReference type="Proteomes" id="UP000007065">
    <property type="component" value="Chromosome"/>
</dbReference>
<dbReference type="EMBL" id="CU179680">
    <property type="protein sequence ID" value="CAL59262.1"/>
    <property type="molecule type" value="Genomic_DNA"/>
</dbReference>
<name>A5IZ03_MYCAP</name>